<dbReference type="STRING" id="1280948.HY36_02895"/>
<dbReference type="PANTHER" id="PTHR30143:SF0">
    <property type="entry name" value="2-KETO-4-PENTENOATE HYDRATASE"/>
    <property type="match status" value="1"/>
</dbReference>
<dbReference type="PATRIC" id="fig|1280948.3.peg.573"/>
<keyword evidence="3" id="KW-1185">Reference proteome</keyword>
<dbReference type="GO" id="GO:0005737">
    <property type="term" value="C:cytoplasm"/>
    <property type="evidence" value="ECO:0007669"/>
    <property type="project" value="TreeGrafter"/>
</dbReference>
<evidence type="ECO:0000313" key="2">
    <source>
        <dbReference type="EMBL" id="KCZ65351.1"/>
    </source>
</evidence>
<dbReference type="Gene3D" id="3.90.850.10">
    <property type="entry name" value="Fumarylacetoacetase-like, C-terminal domain"/>
    <property type="match status" value="1"/>
</dbReference>
<dbReference type="SUPFAM" id="SSF56529">
    <property type="entry name" value="FAH"/>
    <property type="match status" value="1"/>
</dbReference>
<dbReference type="GO" id="GO:0008684">
    <property type="term" value="F:2-oxopent-4-enoate hydratase activity"/>
    <property type="evidence" value="ECO:0007669"/>
    <property type="project" value="TreeGrafter"/>
</dbReference>
<dbReference type="EMBL" id="AWFH01000001">
    <property type="protein sequence ID" value="KCZ65351.1"/>
    <property type="molecule type" value="Genomic_DNA"/>
</dbReference>
<accession>A0A059ECD6</accession>
<dbReference type="Proteomes" id="UP000024547">
    <property type="component" value="Unassembled WGS sequence"/>
</dbReference>
<name>A0A059ECD6_9PROT</name>
<dbReference type="AlphaFoldDB" id="A0A059ECD6"/>
<gene>
    <name evidence="1" type="ORF">DCG65_01250</name>
    <name evidence="2" type="ORF">HY36_02895</name>
</gene>
<dbReference type="RefSeq" id="WP_035547873.1">
    <property type="nucleotide sequence ID" value="NZ_AWFH01000001.1"/>
</dbReference>
<dbReference type="eggNOG" id="COG3971">
    <property type="taxonomic scope" value="Bacteria"/>
</dbReference>
<dbReference type="InterPro" id="IPR050772">
    <property type="entry name" value="Hydratase-Decarb/MhpD_sf"/>
</dbReference>
<proteinExistence type="predicted"/>
<comment type="caution">
    <text evidence="2">The sequence shown here is derived from an EMBL/GenBank/DDBJ whole genome shotgun (WGS) entry which is preliminary data.</text>
</comment>
<dbReference type="EMBL" id="DMBR01000036">
    <property type="protein sequence ID" value="HAE93155.1"/>
    <property type="molecule type" value="Genomic_DNA"/>
</dbReference>
<dbReference type="InterPro" id="IPR036663">
    <property type="entry name" value="Fumarylacetoacetase_C_sf"/>
</dbReference>
<evidence type="ECO:0000313" key="3">
    <source>
        <dbReference type="Proteomes" id="UP000024547"/>
    </source>
</evidence>
<reference evidence="2 3" key="1">
    <citation type="journal article" date="2014" name="Antonie Van Leeuwenhoek">
        <title>Hyphomonas beringensis sp. nov. and Hyphomonas chukchiensis sp. nov., isolated from surface seawater of the Bering Sea and Chukchi Sea.</title>
        <authorList>
            <person name="Li C."/>
            <person name="Lai Q."/>
            <person name="Li G."/>
            <person name="Dong C."/>
            <person name="Wang J."/>
            <person name="Liao Y."/>
            <person name="Shao Z."/>
        </authorList>
    </citation>
    <scope>NUCLEOTIDE SEQUENCE [LARGE SCALE GENOMIC DNA]</scope>
    <source>
        <strain evidence="2 3">22II1-22F38</strain>
    </source>
</reference>
<organism evidence="2 3">
    <name type="scientific">Hyphomonas atlantica</name>
    <dbReference type="NCBI Taxonomy" id="1280948"/>
    <lineage>
        <taxon>Bacteria</taxon>
        <taxon>Pseudomonadati</taxon>
        <taxon>Pseudomonadota</taxon>
        <taxon>Alphaproteobacteria</taxon>
        <taxon>Hyphomonadales</taxon>
        <taxon>Hyphomonadaceae</taxon>
        <taxon>Hyphomonas</taxon>
    </lineage>
</organism>
<sequence>MSVFENIAKKFVEARLSAGSLSEYPGEAPLTLSDAYAIQDEAITLWPDAVAGWKVGRINGADAERFGTDRLAGPVFNKLIRHQTASEMDSPVFAEGFAAVEGECVIIVAEDADPSKTGYSTQEAIALVGSVHTGVEIASSPFSGINDHGPLVTISDFGNNYGLIIGDELPDWDTLEFGRWPFETLIDGQTVGTGDASGIPGGPIESFRFMLENSARRGMPLKKGMAITTGAVTGVHAAHVGQKAVIKTHGARDIDLRLSAVGKFVDSPA</sequence>
<dbReference type="PANTHER" id="PTHR30143">
    <property type="entry name" value="ACID HYDRATASE"/>
    <property type="match status" value="1"/>
</dbReference>
<evidence type="ECO:0000313" key="1">
    <source>
        <dbReference type="EMBL" id="HAE93155.1"/>
    </source>
</evidence>
<dbReference type="OrthoDB" id="9792137at2"/>
<dbReference type="Proteomes" id="UP000259173">
    <property type="component" value="Unassembled WGS sequence"/>
</dbReference>
<reference evidence="1 4" key="2">
    <citation type="journal article" date="2018" name="Nat. Biotechnol.">
        <title>A standardized bacterial taxonomy based on genome phylogeny substantially revises the tree of life.</title>
        <authorList>
            <person name="Parks D.H."/>
            <person name="Chuvochina M."/>
            <person name="Waite D.W."/>
            <person name="Rinke C."/>
            <person name="Skarshewski A."/>
            <person name="Chaumeil P.A."/>
            <person name="Hugenholtz P."/>
        </authorList>
    </citation>
    <scope>NUCLEOTIDE SEQUENCE [LARGE SCALE GENOMIC DNA]</scope>
    <source>
        <strain evidence="1">UBA8557</strain>
    </source>
</reference>
<evidence type="ECO:0000313" key="4">
    <source>
        <dbReference type="Proteomes" id="UP000259173"/>
    </source>
</evidence>
<protein>
    <submittedName>
        <fullName evidence="1">2-keto-4-pentenoate hydratase</fullName>
    </submittedName>
</protein>